<reference evidence="1 2" key="1">
    <citation type="submission" date="2020-08" db="EMBL/GenBank/DDBJ databases">
        <title>Emergence and comparative genomics analysis of Citrobacter in Fennec fox imported from North Africa to China.</title>
        <authorList>
            <person name="Zheng B."/>
        </authorList>
    </citation>
    <scope>NUCLEOTIDE SEQUENCE [LARGE SCALE GENOMIC DNA]</scope>
    <source>
        <strain evidence="1 2">FF141</strain>
    </source>
</reference>
<dbReference type="EMBL" id="JACLAG010000010">
    <property type="protein sequence ID" value="MBC2622679.1"/>
    <property type="molecule type" value="Genomic_DNA"/>
</dbReference>
<evidence type="ECO:0000313" key="2">
    <source>
        <dbReference type="Proteomes" id="UP000548504"/>
    </source>
</evidence>
<dbReference type="RefSeq" id="WP_185656558.1">
    <property type="nucleotide sequence ID" value="NZ_JACLAG010000010.1"/>
</dbReference>
<sequence length="86" mass="10267">MTYTPLFMNLRRLQAEAELHGCEFVEHHPVWRIFTLKKGERWTYLRNPATNEPIERIRDLGVDEWKVAIAKAAEYLMSDEYKEAKN</sequence>
<dbReference type="AlphaFoldDB" id="A0A7X1BTD2"/>
<dbReference type="Proteomes" id="UP000548504">
    <property type="component" value="Unassembled WGS sequence"/>
</dbReference>
<gene>
    <name evidence="1" type="ORF">H7I73_23865</name>
</gene>
<protein>
    <submittedName>
        <fullName evidence="1">Uncharacterized protein</fullName>
    </submittedName>
</protein>
<evidence type="ECO:0000313" key="1">
    <source>
        <dbReference type="EMBL" id="MBC2622679.1"/>
    </source>
</evidence>
<accession>A0A7X1BTD2</accession>
<name>A0A7X1BTD2_9ENTR</name>
<comment type="caution">
    <text evidence="1">The sequence shown here is derived from an EMBL/GenBank/DDBJ whole genome shotgun (WGS) entry which is preliminary data.</text>
</comment>
<proteinExistence type="predicted"/>
<organism evidence="1 2">
    <name type="scientific">Citrobacter cronae</name>
    <dbReference type="NCBI Taxonomy" id="1748967"/>
    <lineage>
        <taxon>Bacteria</taxon>
        <taxon>Pseudomonadati</taxon>
        <taxon>Pseudomonadota</taxon>
        <taxon>Gammaproteobacteria</taxon>
        <taxon>Enterobacterales</taxon>
        <taxon>Enterobacteriaceae</taxon>
        <taxon>Citrobacter</taxon>
        <taxon>Citrobacter freundii complex</taxon>
    </lineage>
</organism>